<dbReference type="PANTHER" id="PTHR46706">
    <property type="entry name" value="PROTEIN QUA-1-RELATED"/>
    <property type="match status" value="1"/>
</dbReference>
<dbReference type="AlphaFoldDB" id="A0A914BXI6"/>
<feature type="region of interest" description="Disordered" evidence="2">
    <location>
        <begin position="279"/>
        <end position="428"/>
    </location>
</feature>
<protein>
    <submittedName>
        <fullName evidence="5">Uncharacterized protein</fullName>
    </submittedName>
</protein>
<feature type="compositionally biased region" description="Pro residues" evidence="2">
    <location>
        <begin position="345"/>
        <end position="355"/>
    </location>
</feature>
<feature type="transmembrane region" description="Helical" evidence="3">
    <location>
        <begin position="52"/>
        <end position="70"/>
    </location>
</feature>
<evidence type="ECO:0000313" key="5">
    <source>
        <dbReference type="WBParaSite" id="ACRNAN_Path_1211.g4702.t1"/>
    </source>
</evidence>
<keyword evidence="3" id="KW-0812">Transmembrane</keyword>
<reference evidence="5" key="1">
    <citation type="submission" date="2022-11" db="UniProtKB">
        <authorList>
            <consortium name="WormBaseParasite"/>
        </authorList>
    </citation>
    <scope>IDENTIFICATION</scope>
</reference>
<feature type="compositionally biased region" description="Basic residues" evidence="2">
    <location>
        <begin position="280"/>
        <end position="297"/>
    </location>
</feature>
<feature type="compositionally biased region" description="Low complexity" evidence="2">
    <location>
        <begin position="789"/>
        <end position="811"/>
    </location>
</feature>
<keyword evidence="4" id="KW-1185">Reference proteome</keyword>
<dbReference type="InterPro" id="IPR052140">
    <property type="entry name" value="Dev_Signal_Hedgehog-like"/>
</dbReference>
<proteinExistence type="predicted"/>
<feature type="compositionally biased region" description="Low complexity" evidence="2">
    <location>
        <begin position="722"/>
        <end position="740"/>
    </location>
</feature>
<feature type="compositionally biased region" description="Low complexity" evidence="2">
    <location>
        <begin position="401"/>
        <end position="415"/>
    </location>
</feature>
<feature type="compositionally biased region" description="Low complexity" evidence="2">
    <location>
        <begin position="356"/>
        <end position="389"/>
    </location>
</feature>
<feature type="compositionally biased region" description="Low complexity" evidence="2">
    <location>
        <begin position="327"/>
        <end position="336"/>
    </location>
</feature>
<organism evidence="4 5">
    <name type="scientific">Acrobeloides nanus</name>
    <dbReference type="NCBI Taxonomy" id="290746"/>
    <lineage>
        <taxon>Eukaryota</taxon>
        <taxon>Metazoa</taxon>
        <taxon>Ecdysozoa</taxon>
        <taxon>Nematoda</taxon>
        <taxon>Chromadorea</taxon>
        <taxon>Rhabditida</taxon>
        <taxon>Tylenchina</taxon>
        <taxon>Cephalobomorpha</taxon>
        <taxon>Cephaloboidea</taxon>
        <taxon>Cephalobidae</taxon>
        <taxon>Acrobeloides</taxon>
    </lineage>
</organism>
<keyword evidence="3" id="KW-1133">Transmembrane helix</keyword>
<keyword evidence="3" id="KW-0472">Membrane</keyword>
<dbReference type="WBParaSite" id="ACRNAN_Path_1211.g4702.t1">
    <property type="protein sequence ID" value="ACRNAN_Path_1211.g4702.t1"/>
    <property type="gene ID" value="ACRNAN_Path_1211.g4702"/>
</dbReference>
<feature type="compositionally biased region" description="Pro residues" evidence="2">
    <location>
        <begin position="304"/>
        <end position="326"/>
    </location>
</feature>
<feature type="compositionally biased region" description="Pro residues" evidence="2">
    <location>
        <begin position="712"/>
        <end position="721"/>
    </location>
</feature>
<dbReference type="PANTHER" id="PTHR46706:SF12">
    <property type="entry name" value="PROTEIN QUA-1-RELATED"/>
    <property type="match status" value="1"/>
</dbReference>
<evidence type="ECO:0000256" key="2">
    <source>
        <dbReference type="SAM" id="MobiDB-lite"/>
    </source>
</evidence>
<name>A0A914BXI6_9BILA</name>
<sequence length="869" mass="92094">MSRSGYRSGCCLGLLEARPSAACAHSERKAELDLQFINKNNNILGIERGLNMIRLFSIFILLLPFSIASYCGKFGVPYSFEVLSSGAPVLGCAQPSCVIQPEDFEEDSEFLTDAKGQVDGYFREGDRDIKRYRHETSPKFVANCSGGFEHLACKDKNQWVGGIEYIDHPRQPLVLQCCSYDGLKFSQEVGMTTISAGEAITGGEVVRAGRQISFDVIANVKKIVNSGKINYEVTVRRMNCLPDPPEPEIPFDDDVPSEIAKVLGTAKNGKDLGTVEKFEKKKKLTDKPKKTKKHKKVTTTQAPVQPPQPSTQPPPPPPPPQQPAQPQPQETVPPVVEISTTIKPAPVPRNLPNPPAQSQQQVQQPQPDQQPQVPYNTQQQPAQIVQQPQTEEVPGPPQPKPIQQGQAQGVQQQGVPNSQQGPAFGCQDGPIQQAVFQQPNQPCYGVQNQQYGPTPAPVAATTAFTYPTFPPHTFPSHTFPTLPPHTFPPHSFPPHSFPTLPPHTFPPHTIPPFTFPPGAVTLPPHTLPPGGFPTLPPHTFPPGGFPTLPPHTFPPGGFPTLPPHTFPPGGFPTLPPHTFPPGGFPTFPPHTFPPFPAISGLGVTPAPSFGGSAQAFGVPSVSAGSAAGGTGGAAAFAAPSVSGSASLGPIPPVPGASPPLSTFERELAVQSSIPGVPTNAAGTPFDLFGPALSLLMPGGTLPTLAPLAPVAPTDPPPPQPLPIAQASGSQAQAQANNAGAPVNMDLPPLNPTPDLTALEQQLRSSGGIGPAQTAGGPAVNAAPTYQGQNGPNPNDCNNPTTTSPSSECNSNIVLPDHEGQAAVPTIEEYQQQQGYQQQQQSYPQQQANPQQQAQPQQNQVPYYTNNGKK</sequence>
<evidence type="ECO:0000256" key="1">
    <source>
        <dbReference type="ARBA" id="ARBA00022473"/>
    </source>
</evidence>
<feature type="region of interest" description="Disordered" evidence="2">
    <location>
        <begin position="706"/>
        <end position="869"/>
    </location>
</feature>
<evidence type="ECO:0000256" key="3">
    <source>
        <dbReference type="SAM" id="Phobius"/>
    </source>
</evidence>
<feature type="compositionally biased region" description="Low complexity" evidence="2">
    <location>
        <begin position="829"/>
        <end position="863"/>
    </location>
</feature>
<accession>A0A914BXI6</accession>
<evidence type="ECO:0000313" key="4">
    <source>
        <dbReference type="Proteomes" id="UP000887540"/>
    </source>
</evidence>
<dbReference type="Proteomes" id="UP000887540">
    <property type="component" value="Unplaced"/>
</dbReference>
<keyword evidence="1" id="KW-0217">Developmental protein</keyword>